<evidence type="ECO:0000256" key="1">
    <source>
        <dbReference type="SAM" id="Phobius"/>
    </source>
</evidence>
<keyword evidence="3" id="KW-1185">Reference proteome</keyword>
<evidence type="ECO:0000313" key="3">
    <source>
        <dbReference type="Proteomes" id="UP000199126"/>
    </source>
</evidence>
<gene>
    <name evidence="2" type="ORF">SAMN04487948_11285</name>
</gene>
<feature type="transmembrane region" description="Helical" evidence="1">
    <location>
        <begin position="69"/>
        <end position="87"/>
    </location>
</feature>
<proteinExistence type="predicted"/>
<sequence>MSLARRLHLSERRELRFVRGLQTVIILVLGLGLWFGNVGVVVNAGVGLIATFVPTYLERSHRIVMDAGLVLWITAAMFLHALGTLPLPGLDFLSPYQAVWWWDHLTHTFSASLVAGIAYATLRAVEVHSDGITLSPAFRFVYLLLFTMAFGVVWELLEFAIGEVARLSGTAGVLTQYGLDDTVLDLMYDTVGGLLVAIFGTVHLTGLSDQLAARLDARSTKR</sequence>
<dbReference type="InterPro" id="IPR014509">
    <property type="entry name" value="YjdF-like"/>
</dbReference>
<feature type="transmembrane region" description="Helical" evidence="1">
    <location>
        <begin position="107"/>
        <end position="125"/>
    </location>
</feature>
<keyword evidence="1" id="KW-0812">Transmembrane</keyword>
<name>A0A1H8USG4_9EURY</name>
<organism evidence="2 3">
    <name type="scientific">Halogranum amylolyticum</name>
    <dbReference type="NCBI Taxonomy" id="660520"/>
    <lineage>
        <taxon>Archaea</taxon>
        <taxon>Methanobacteriati</taxon>
        <taxon>Methanobacteriota</taxon>
        <taxon>Stenosarchaea group</taxon>
        <taxon>Halobacteria</taxon>
        <taxon>Halobacteriales</taxon>
        <taxon>Haloferacaceae</taxon>
    </lineage>
</organism>
<feature type="transmembrane region" description="Helical" evidence="1">
    <location>
        <begin position="137"/>
        <end position="157"/>
    </location>
</feature>
<reference evidence="3" key="1">
    <citation type="submission" date="2016-10" db="EMBL/GenBank/DDBJ databases">
        <authorList>
            <person name="Varghese N."/>
            <person name="Submissions S."/>
        </authorList>
    </citation>
    <scope>NUCLEOTIDE SEQUENCE [LARGE SCALE GENOMIC DNA]</scope>
    <source>
        <strain evidence="3">CGMCC 1.10121</strain>
    </source>
</reference>
<dbReference type="Pfam" id="PF09997">
    <property type="entry name" value="DUF2238"/>
    <property type="match status" value="1"/>
</dbReference>
<feature type="transmembrane region" description="Helical" evidence="1">
    <location>
        <begin position="191"/>
        <end position="212"/>
    </location>
</feature>
<dbReference type="AlphaFoldDB" id="A0A1H8USG4"/>
<dbReference type="RefSeq" id="WP_089826483.1">
    <property type="nucleotide sequence ID" value="NZ_FODV01000012.1"/>
</dbReference>
<dbReference type="EMBL" id="FODV01000012">
    <property type="protein sequence ID" value="SEP06129.1"/>
    <property type="molecule type" value="Genomic_DNA"/>
</dbReference>
<keyword evidence="1" id="KW-1133">Transmembrane helix</keyword>
<dbReference type="OrthoDB" id="313603at2157"/>
<protein>
    <recommendedName>
        <fullName evidence="4">Membrane protein YjdF</fullName>
    </recommendedName>
</protein>
<dbReference type="Proteomes" id="UP000199126">
    <property type="component" value="Unassembled WGS sequence"/>
</dbReference>
<evidence type="ECO:0000313" key="2">
    <source>
        <dbReference type="EMBL" id="SEP06129.1"/>
    </source>
</evidence>
<evidence type="ECO:0008006" key="4">
    <source>
        <dbReference type="Google" id="ProtNLM"/>
    </source>
</evidence>
<keyword evidence="1" id="KW-0472">Membrane</keyword>
<accession>A0A1H8USG4</accession>